<dbReference type="GO" id="GO:0032259">
    <property type="term" value="P:methylation"/>
    <property type="evidence" value="ECO:0007669"/>
    <property type="project" value="UniProtKB-KW"/>
</dbReference>
<reference evidence="5 6" key="1">
    <citation type="journal article" date="2011" name="Science">
        <title>The Selaginella genome identifies genetic changes associated with the evolution of vascular plants.</title>
        <authorList>
            <person name="Banks J.A."/>
            <person name="Nishiyama T."/>
            <person name="Hasebe M."/>
            <person name="Bowman J.L."/>
            <person name="Gribskov M."/>
            <person name="dePamphilis C."/>
            <person name="Albert V.A."/>
            <person name="Aono N."/>
            <person name="Aoyama T."/>
            <person name="Ambrose B.A."/>
            <person name="Ashton N.W."/>
            <person name="Axtell M.J."/>
            <person name="Barker E."/>
            <person name="Barker M.S."/>
            <person name="Bennetzen J.L."/>
            <person name="Bonawitz N.D."/>
            <person name="Chapple C."/>
            <person name="Cheng C."/>
            <person name="Correa L.G."/>
            <person name="Dacre M."/>
            <person name="DeBarry J."/>
            <person name="Dreyer I."/>
            <person name="Elias M."/>
            <person name="Engstrom E.M."/>
            <person name="Estelle M."/>
            <person name="Feng L."/>
            <person name="Finet C."/>
            <person name="Floyd S.K."/>
            <person name="Frommer W.B."/>
            <person name="Fujita T."/>
            <person name="Gramzow L."/>
            <person name="Gutensohn M."/>
            <person name="Harholt J."/>
            <person name="Hattori M."/>
            <person name="Heyl A."/>
            <person name="Hirai T."/>
            <person name="Hiwatashi Y."/>
            <person name="Ishikawa M."/>
            <person name="Iwata M."/>
            <person name="Karol K.G."/>
            <person name="Koehler B."/>
            <person name="Kolukisaoglu U."/>
            <person name="Kubo M."/>
            <person name="Kurata T."/>
            <person name="Lalonde S."/>
            <person name="Li K."/>
            <person name="Li Y."/>
            <person name="Litt A."/>
            <person name="Lyons E."/>
            <person name="Manning G."/>
            <person name="Maruyama T."/>
            <person name="Michael T.P."/>
            <person name="Mikami K."/>
            <person name="Miyazaki S."/>
            <person name="Morinaga S."/>
            <person name="Murata T."/>
            <person name="Mueller-Roeber B."/>
            <person name="Nelson D.R."/>
            <person name="Obara M."/>
            <person name="Oguri Y."/>
            <person name="Olmstead R.G."/>
            <person name="Onodera N."/>
            <person name="Petersen B.L."/>
            <person name="Pils B."/>
            <person name="Prigge M."/>
            <person name="Rensing S.A."/>
            <person name="Riano-Pachon D.M."/>
            <person name="Roberts A.W."/>
            <person name="Sato Y."/>
            <person name="Scheller H.V."/>
            <person name="Schulz B."/>
            <person name="Schulz C."/>
            <person name="Shakirov E.V."/>
            <person name="Shibagaki N."/>
            <person name="Shinohara N."/>
            <person name="Shippen D.E."/>
            <person name="Soerensen I."/>
            <person name="Sotooka R."/>
            <person name="Sugimoto N."/>
            <person name="Sugita M."/>
            <person name="Sumikawa N."/>
            <person name="Tanurdzic M."/>
            <person name="Theissen G."/>
            <person name="Ulvskov P."/>
            <person name="Wakazuki S."/>
            <person name="Weng J.K."/>
            <person name="Willats W.W."/>
            <person name="Wipf D."/>
            <person name="Wolf P.G."/>
            <person name="Yang L."/>
            <person name="Zimmer A.D."/>
            <person name="Zhu Q."/>
            <person name="Mitros T."/>
            <person name="Hellsten U."/>
            <person name="Loque D."/>
            <person name="Otillar R."/>
            <person name="Salamov A."/>
            <person name="Schmutz J."/>
            <person name="Shapiro H."/>
            <person name="Lindquist E."/>
            <person name="Lucas S."/>
            <person name="Rokhsar D."/>
            <person name="Grigoriev I.V."/>
        </authorList>
    </citation>
    <scope>NUCLEOTIDE SEQUENCE [LARGE SCALE GENOMIC DNA]</scope>
</reference>
<dbReference type="InterPro" id="IPR023576">
    <property type="entry name" value="UbiE/COQ5_MeTrFase_CS"/>
</dbReference>
<evidence type="ECO:0000313" key="6">
    <source>
        <dbReference type="Proteomes" id="UP000001514"/>
    </source>
</evidence>
<dbReference type="InterPro" id="IPR004033">
    <property type="entry name" value="UbiE/COQ5_MeTrFase"/>
</dbReference>
<keyword evidence="4" id="KW-0150">Chloroplast</keyword>
<protein>
    <recommendedName>
        <fullName evidence="4">2-phytyl-1,4-beta-naphthoquinone methyltransferase, chloroplastic</fullName>
        <ecNumber evidence="4">2.1.1.329</ecNumber>
    </recommendedName>
    <alternativeName>
        <fullName evidence="4">Demethylphylloquinone methyltransferase</fullName>
    </alternativeName>
    <alternativeName>
        <fullName evidence="4">Menaquinone biosynthesis methyltransferase ubiE-like protein</fullName>
    </alternativeName>
</protein>
<dbReference type="InterPro" id="IPR029063">
    <property type="entry name" value="SAM-dependent_MTases_sf"/>
</dbReference>
<dbReference type="Gene3D" id="3.40.50.150">
    <property type="entry name" value="Vaccinia Virus protein VP39"/>
    <property type="match status" value="1"/>
</dbReference>
<proteinExistence type="inferred from homology"/>
<dbReference type="InParanoid" id="D8RL06"/>
<dbReference type="KEGG" id="smo:SELMODRAFT_96041"/>
<keyword evidence="4" id="KW-0934">Plastid</keyword>
<name>D8RL06_SELML</name>
<dbReference type="STRING" id="88036.D8RL06"/>
<dbReference type="FunCoup" id="D8RL06">
    <property type="interactions" value="989"/>
</dbReference>
<dbReference type="eggNOG" id="KOG1540">
    <property type="taxonomic scope" value="Eukaryota"/>
</dbReference>
<dbReference type="Gramene" id="EFJ27545">
    <property type="protein sequence ID" value="EFJ27545"/>
    <property type="gene ID" value="SELMODRAFT_96041"/>
</dbReference>
<dbReference type="PANTHER" id="PTHR43591">
    <property type="entry name" value="METHYLTRANSFERASE"/>
    <property type="match status" value="1"/>
</dbReference>
<evidence type="ECO:0000256" key="3">
    <source>
        <dbReference type="ARBA" id="ARBA00022691"/>
    </source>
</evidence>
<evidence type="ECO:0000256" key="2">
    <source>
        <dbReference type="ARBA" id="ARBA00022679"/>
    </source>
</evidence>
<dbReference type="GO" id="GO:0042372">
    <property type="term" value="P:phylloquinone biosynthetic process"/>
    <property type="evidence" value="ECO:0007669"/>
    <property type="project" value="UniProtKB-UniRule"/>
</dbReference>
<dbReference type="OMA" id="RYYWDTI"/>
<dbReference type="NCBIfam" id="TIGR01934">
    <property type="entry name" value="MenG_MenH_UbiE"/>
    <property type="match status" value="1"/>
</dbReference>
<dbReference type="HOGENOM" id="CLU_037990_0_0_1"/>
<keyword evidence="3 4" id="KW-0949">S-adenosyl-L-methionine</keyword>
<keyword evidence="2 4" id="KW-0808">Transferase</keyword>
<comment type="subcellular location">
    <subcellularLocation>
        <location evidence="4">Plastid</location>
        <location evidence="4">Chloroplast</location>
    </subcellularLocation>
</comment>
<keyword evidence="6" id="KW-1185">Reference proteome</keyword>
<dbReference type="EMBL" id="GL377582">
    <property type="protein sequence ID" value="EFJ27545.1"/>
    <property type="molecule type" value="Genomic_DNA"/>
</dbReference>
<dbReference type="InterPro" id="IPR032904">
    <property type="entry name" value="MenG"/>
</dbReference>
<evidence type="ECO:0000256" key="1">
    <source>
        <dbReference type="ARBA" id="ARBA00022603"/>
    </source>
</evidence>
<comment type="function">
    <text evidence="4">Involved in the biosynthesis of phylloquinone (vitamin K1). Methyltransferase required for the conversion of 2-phytyl-1,4-beta-naphthoquinol to phylloquinol.</text>
</comment>
<dbReference type="AlphaFoldDB" id="D8RL06"/>
<comment type="similarity">
    <text evidence="4">Belongs to the class I-like SAM-binding methyltransferase superfamily. MenG/UbiE family.</text>
</comment>
<dbReference type="SUPFAM" id="SSF53335">
    <property type="entry name" value="S-adenosyl-L-methionine-dependent methyltransferases"/>
    <property type="match status" value="1"/>
</dbReference>
<dbReference type="EC" id="2.1.1.329" evidence="4"/>
<dbReference type="HAMAP" id="MF_01813">
    <property type="entry name" value="MenG_UbiE_methyltr"/>
    <property type="match status" value="1"/>
</dbReference>
<dbReference type="GO" id="GO:0008168">
    <property type="term" value="F:methyltransferase activity"/>
    <property type="evidence" value="ECO:0000318"/>
    <property type="project" value="GO_Central"/>
</dbReference>
<dbReference type="PANTHER" id="PTHR43591:SF24">
    <property type="entry name" value="2-METHOXY-6-POLYPRENYL-1,4-BENZOQUINOL METHYLASE, MITOCHONDRIAL"/>
    <property type="match status" value="1"/>
</dbReference>
<evidence type="ECO:0000313" key="5">
    <source>
        <dbReference type="EMBL" id="EFJ27545.1"/>
    </source>
</evidence>
<dbReference type="GO" id="GO:0009507">
    <property type="term" value="C:chloroplast"/>
    <property type="evidence" value="ECO:0007669"/>
    <property type="project" value="UniProtKB-SubCell"/>
</dbReference>
<organism evidence="6">
    <name type="scientific">Selaginella moellendorffii</name>
    <name type="common">Spikemoss</name>
    <dbReference type="NCBI Taxonomy" id="88036"/>
    <lineage>
        <taxon>Eukaryota</taxon>
        <taxon>Viridiplantae</taxon>
        <taxon>Streptophyta</taxon>
        <taxon>Embryophyta</taxon>
        <taxon>Tracheophyta</taxon>
        <taxon>Lycopodiopsida</taxon>
        <taxon>Selaginellales</taxon>
        <taxon>Selaginellaceae</taxon>
        <taxon>Selaginella</taxon>
    </lineage>
</organism>
<dbReference type="GO" id="GO:0052624">
    <property type="term" value="F:2-phytyl-1,4-naphthoquinone methyltransferase activity"/>
    <property type="evidence" value="ECO:0007669"/>
    <property type="project" value="UniProtKB-UniRule"/>
</dbReference>
<gene>
    <name evidence="4" type="primary">MENG</name>
    <name evidence="5" type="ORF">SELMODRAFT_96041</name>
</gene>
<dbReference type="PROSITE" id="PS01183">
    <property type="entry name" value="UBIE_1"/>
    <property type="match status" value="1"/>
</dbReference>
<dbReference type="HAMAP" id="MF_01982">
    <property type="entry name" value="MenG_phylloquinone_subfam"/>
    <property type="match status" value="1"/>
</dbReference>
<dbReference type="Proteomes" id="UP000001514">
    <property type="component" value="Unassembled WGS sequence"/>
</dbReference>
<keyword evidence="1 4" id="KW-0489">Methyltransferase</keyword>
<dbReference type="NCBIfam" id="NF001244">
    <property type="entry name" value="PRK00216.1-5"/>
    <property type="match status" value="1"/>
</dbReference>
<accession>D8RL06</accession>
<evidence type="ECO:0000256" key="4">
    <source>
        <dbReference type="HAMAP-Rule" id="MF_03192"/>
    </source>
</evidence>
<dbReference type="CDD" id="cd02440">
    <property type="entry name" value="AdoMet_MTases"/>
    <property type="match status" value="1"/>
</dbReference>
<dbReference type="PROSITE" id="PS51608">
    <property type="entry name" value="SAM_MT_UBIE"/>
    <property type="match status" value="1"/>
</dbReference>
<sequence length="271" mass="29913">MAALQGPALGSRIGNLSARGFPVSAVDDEQAAHRQRLFNRIAPMYDNLNDVLSLGQHRIWKRMAVGWSGAKAGDSVLDICCGSGDLAMLLAEKVGPRGKVTGLDFAEEQLALARERQKKSYGRRNIEWCLGDALNLPFNVGQFDAVTVGYGLRNVRDVPRAFEEILRVLRPGMTMLLKESWLSRVPSILDFNKSTDPVTSSLQGWMLDNVVVPVASQFGFREDYEYLKESIENFHTGQELEKIAAQAGFSKAVHYEIAGGLMGVLVVSKKR</sequence>
<dbReference type="Pfam" id="PF01209">
    <property type="entry name" value="Ubie_methyltran"/>
    <property type="match status" value="1"/>
</dbReference>
<comment type="catalytic activity">
    <reaction evidence="4">
        <text>demethylphylloquinol + S-adenosyl-L-methionine = phylloquinol + S-adenosyl-L-homocysteine + H(+)</text>
        <dbReference type="Rhea" id="RHEA:40551"/>
        <dbReference type="ChEBI" id="CHEBI:15378"/>
        <dbReference type="ChEBI" id="CHEBI:28433"/>
        <dbReference type="ChEBI" id="CHEBI:57856"/>
        <dbReference type="ChEBI" id="CHEBI:59789"/>
        <dbReference type="ChEBI" id="CHEBI:87844"/>
        <dbReference type="EC" id="2.1.1.329"/>
    </reaction>
</comment>